<dbReference type="PANTHER" id="PTHR36505">
    <property type="entry name" value="BLR1072 PROTEIN"/>
    <property type="match status" value="1"/>
</dbReference>
<dbReference type="AlphaFoldDB" id="A0A5C8PPU3"/>
<dbReference type="OrthoDB" id="8021018at2"/>
<dbReference type="InterPro" id="IPR027275">
    <property type="entry name" value="PRC-brl_dom"/>
</dbReference>
<protein>
    <submittedName>
        <fullName evidence="2">PRC-barrel domain containing protein</fullName>
    </submittedName>
</protein>
<dbReference type="Pfam" id="PF05239">
    <property type="entry name" value="PRC"/>
    <property type="match status" value="1"/>
</dbReference>
<feature type="domain" description="PRC-barrel" evidence="1">
    <location>
        <begin position="8"/>
        <end position="82"/>
    </location>
</feature>
<comment type="caution">
    <text evidence="2">The sequence shown here is derived from an EMBL/GenBank/DDBJ whole genome shotgun (WGS) entry which is preliminary data.</text>
</comment>
<evidence type="ECO:0000313" key="2">
    <source>
        <dbReference type="EMBL" id="TXL76754.1"/>
    </source>
</evidence>
<gene>
    <name evidence="2" type="ORF">FHP25_11220</name>
</gene>
<organism evidence="2 3">
    <name type="scientific">Vineibacter terrae</name>
    <dbReference type="NCBI Taxonomy" id="2586908"/>
    <lineage>
        <taxon>Bacteria</taxon>
        <taxon>Pseudomonadati</taxon>
        <taxon>Pseudomonadota</taxon>
        <taxon>Alphaproteobacteria</taxon>
        <taxon>Hyphomicrobiales</taxon>
        <taxon>Vineibacter</taxon>
    </lineage>
</organism>
<dbReference type="Gene3D" id="2.30.30.240">
    <property type="entry name" value="PRC-barrel domain"/>
    <property type="match status" value="1"/>
</dbReference>
<accession>A0A5C8PPU3</accession>
<dbReference type="EMBL" id="VDUZ01000010">
    <property type="protein sequence ID" value="TXL76754.1"/>
    <property type="molecule type" value="Genomic_DNA"/>
</dbReference>
<dbReference type="SUPFAM" id="SSF50346">
    <property type="entry name" value="PRC-barrel domain"/>
    <property type="match status" value="1"/>
</dbReference>
<keyword evidence="3" id="KW-1185">Reference proteome</keyword>
<name>A0A5C8PPU3_9HYPH</name>
<evidence type="ECO:0000313" key="3">
    <source>
        <dbReference type="Proteomes" id="UP000321638"/>
    </source>
</evidence>
<dbReference type="Proteomes" id="UP000321638">
    <property type="component" value="Unassembled WGS sequence"/>
</dbReference>
<dbReference type="PANTHER" id="PTHR36505:SF1">
    <property type="entry name" value="BLR1072 PROTEIN"/>
    <property type="match status" value="1"/>
</dbReference>
<dbReference type="InterPro" id="IPR011033">
    <property type="entry name" value="PRC_barrel-like_sf"/>
</dbReference>
<sequence length="113" mass="12538">MAHSLIASDRVEGTPVCRPTGEKIGEIQRLMIDKVSGNVAYAVLSFGGFLGFAQKHIPIPWASLKYNLQSGAYELDVTEDQLRAAPSYAPGGEAEFDWGDRSDEIIVRHYRKR</sequence>
<reference evidence="2 3" key="1">
    <citation type="submission" date="2019-06" db="EMBL/GenBank/DDBJ databases">
        <title>New taxonomy in bacterial strain CC-CFT640, isolated from vineyard.</title>
        <authorList>
            <person name="Lin S.-Y."/>
            <person name="Tsai C.-F."/>
            <person name="Young C.-C."/>
        </authorList>
    </citation>
    <scope>NUCLEOTIDE SEQUENCE [LARGE SCALE GENOMIC DNA]</scope>
    <source>
        <strain evidence="2 3">CC-CFT640</strain>
    </source>
</reference>
<proteinExistence type="predicted"/>
<evidence type="ECO:0000259" key="1">
    <source>
        <dbReference type="Pfam" id="PF05239"/>
    </source>
</evidence>
<dbReference type="RefSeq" id="WP_147847018.1">
    <property type="nucleotide sequence ID" value="NZ_VDUZ01000010.1"/>
</dbReference>